<proteinExistence type="predicted"/>
<evidence type="ECO:0000259" key="3">
    <source>
        <dbReference type="Pfam" id="PF01467"/>
    </source>
</evidence>
<dbReference type="NCBIfam" id="TIGR00125">
    <property type="entry name" value="cyt_tran_rel"/>
    <property type="match status" value="1"/>
</dbReference>
<dbReference type="Proteomes" id="UP001315860">
    <property type="component" value="Chromosome"/>
</dbReference>
<gene>
    <name evidence="4" type="ORF">NP095_13105</name>
</gene>
<dbReference type="Pfam" id="PF01467">
    <property type="entry name" value="CTP_transf_like"/>
    <property type="match status" value="1"/>
</dbReference>
<dbReference type="InterPro" id="IPR004821">
    <property type="entry name" value="Cyt_trans-like"/>
</dbReference>
<keyword evidence="5" id="KW-1185">Reference proteome</keyword>
<keyword evidence="2 4" id="KW-0548">Nucleotidyltransferase</keyword>
<dbReference type="InterPro" id="IPR014729">
    <property type="entry name" value="Rossmann-like_a/b/a_fold"/>
</dbReference>
<evidence type="ECO:0000256" key="2">
    <source>
        <dbReference type="ARBA" id="ARBA00022695"/>
    </source>
</evidence>
<dbReference type="SUPFAM" id="SSF52374">
    <property type="entry name" value="Nucleotidylyl transferase"/>
    <property type="match status" value="1"/>
</dbReference>
<dbReference type="RefSeq" id="WP_232419246.1">
    <property type="nucleotide sequence ID" value="NZ_CP101990.1"/>
</dbReference>
<keyword evidence="1" id="KW-0808">Transferase</keyword>
<protein>
    <submittedName>
        <fullName evidence="4">Adenylyltransferase/cytidyltransferase family protein</fullName>
    </submittedName>
</protein>
<dbReference type="GO" id="GO:0016779">
    <property type="term" value="F:nucleotidyltransferase activity"/>
    <property type="evidence" value="ECO:0007669"/>
    <property type="project" value="UniProtKB-KW"/>
</dbReference>
<reference evidence="4 5" key="1">
    <citation type="submission" date="2022-07" db="EMBL/GenBank/DDBJ databases">
        <title>Novel species in genus Aeromicrobium.</title>
        <authorList>
            <person name="Ye L."/>
        </authorList>
    </citation>
    <scope>NUCLEOTIDE SEQUENCE [LARGE SCALE GENOMIC DNA]</scope>
    <source>
        <strain evidence="5">zg-Y50</strain>
    </source>
</reference>
<name>A0ABY5KEC6_9ACTN</name>
<dbReference type="InterPro" id="IPR050385">
    <property type="entry name" value="Archaeal_FAD_synthase"/>
</dbReference>
<evidence type="ECO:0000313" key="5">
    <source>
        <dbReference type="Proteomes" id="UP001315860"/>
    </source>
</evidence>
<sequence length="148" mass="16794">MSAVETVEVGYASGVFDMFHIGHLNLLRRSREHCSTLVVGVASDEYVLGLKGREPVVPLAERLEIVASLRFVDEVIVDRSEDKRVAWRDRSFDAIFKGDDWRGSPKGERLEQAMRDVGARVVYFPYTLHTSSTRLRGYIERSEAETFG</sequence>
<organism evidence="4 5">
    <name type="scientific">Aeromicrobium duanguangcaii</name>
    <dbReference type="NCBI Taxonomy" id="2968086"/>
    <lineage>
        <taxon>Bacteria</taxon>
        <taxon>Bacillati</taxon>
        <taxon>Actinomycetota</taxon>
        <taxon>Actinomycetes</taxon>
        <taxon>Propionibacteriales</taxon>
        <taxon>Nocardioidaceae</taxon>
        <taxon>Aeromicrobium</taxon>
    </lineage>
</organism>
<evidence type="ECO:0000256" key="1">
    <source>
        <dbReference type="ARBA" id="ARBA00022679"/>
    </source>
</evidence>
<dbReference type="PANTHER" id="PTHR43793:SF1">
    <property type="entry name" value="FAD SYNTHASE"/>
    <property type="match status" value="1"/>
</dbReference>
<dbReference type="EMBL" id="CP101990">
    <property type="protein sequence ID" value="UUI68133.1"/>
    <property type="molecule type" value="Genomic_DNA"/>
</dbReference>
<accession>A0ABY5KEC6</accession>
<feature type="domain" description="Cytidyltransferase-like" evidence="3">
    <location>
        <begin position="12"/>
        <end position="136"/>
    </location>
</feature>
<evidence type="ECO:0000313" key="4">
    <source>
        <dbReference type="EMBL" id="UUI68133.1"/>
    </source>
</evidence>
<dbReference type="Gene3D" id="3.40.50.620">
    <property type="entry name" value="HUPs"/>
    <property type="match status" value="1"/>
</dbReference>
<dbReference type="PANTHER" id="PTHR43793">
    <property type="entry name" value="FAD SYNTHASE"/>
    <property type="match status" value="1"/>
</dbReference>